<protein>
    <recommendedName>
        <fullName evidence="5">Radical SAM core domain-containing protein</fullName>
    </recommendedName>
</protein>
<evidence type="ECO:0000256" key="2">
    <source>
        <dbReference type="ARBA" id="ARBA00022723"/>
    </source>
</evidence>
<dbReference type="SFLD" id="SFLDS00029">
    <property type="entry name" value="Radical_SAM"/>
    <property type="match status" value="1"/>
</dbReference>
<dbReference type="SFLD" id="SFLDG01113">
    <property type="entry name" value="Uncharacterised_Radical_SAM_Su"/>
    <property type="match status" value="1"/>
</dbReference>
<dbReference type="EMBL" id="RXGA01000003">
    <property type="protein sequence ID" value="RWX72952.1"/>
    <property type="molecule type" value="Genomic_DNA"/>
</dbReference>
<keyword evidence="1" id="KW-0949">S-adenosyl-L-methionine</keyword>
<evidence type="ECO:0000259" key="5">
    <source>
        <dbReference type="Pfam" id="PF04055"/>
    </source>
</evidence>
<keyword evidence="4" id="KW-0411">Iron-sulfur</keyword>
<organism evidence="6 7">
    <name type="scientific">Methanosuratincola subterraneus</name>
    <dbReference type="NCBI Taxonomy" id="2593994"/>
    <lineage>
        <taxon>Archaea</taxon>
        <taxon>Thermoproteota</taxon>
        <taxon>Methanosuratincolia</taxon>
        <taxon>Candidatus Methanomethylicales</taxon>
        <taxon>Candidatus Methanomethylicaceae</taxon>
        <taxon>Candidatus Methanosuratincola (ex Vanwonterghem et al. 2016)</taxon>
    </lineage>
</organism>
<dbReference type="GO" id="GO:0046872">
    <property type="term" value="F:metal ion binding"/>
    <property type="evidence" value="ECO:0007669"/>
    <property type="project" value="UniProtKB-KW"/>
</dbReference>
<evidence type="ECO:0000256" key="1">
    <source>
        <dbReference type="ARBA" id="ARBA00022691"/>
    </source>
</evidence>
<dbReference type="Proteomes" id="UP000288215">
    <property type="component" value="Unassembled WGS sequence"/>
</dbReference>
<evidence type="ECO:0000313" key="6">
    <source>
        <dbReference type="EMBL" id="RWX72952.1"/>
    </source>
</evidence>
<dbReference type="InterPro" id="IPR058240">
    <property type="entry name" value="rSAM_sf"/>
</dbReference>
<dbReference type="InterPro" id="IPR007197">
    <property type="entry name" value="rSAM"/>
</dbReference>
<dbReference type="InterPro" id="IPR013785">
    <property type="entry name" value="Aldolase_TIM"/>
</dbReference>
<dbReference type="AlphaFoldDB" id="A0A3S3TRD2"/>
<dbReference type="PANTHER" id="PTHR43288:SF2">
    <property type="entry name" value="RADICAL SAM CORE DOMAIN-CONTAINING PROTEIN"/>
    <property type="match status" value="1"/>
</dbReference>
<dbReference type="GO" id="GO:0003824">
    <property type="term" value="F:catalytic activity"/>
    <property type="evidence" value="ECO:0007669"/>
    <property type="project" value="InterPro"/>
</dbReference>
<reference evidence="6 7" key="1">
    <citation type="submission" date="2018-12" db="EMBL/GenBank/DDBJ databases">
        <title>The complete genome of the methanogenic archaea of the candidate phylum Verstraetearchaeota, obtained from the metagenome of underground thermal water.</title>
        <authorList>
            <person name="Kadnikov V.V."/>
            <person name="Mardanov A.V."/>
            <person name="Beletsky A.V."/>
            <person name="Karnachuk O.V."/>
            <person name="Ravin N.V."/>
        </authorList>
    </citation>
    <scope>NUCLEOTIDE SEQUENCE [LARGE SCALE GENOMIC DNA]</scope>
    <source>
        <strain evidence="6">Ch88</strain>
    </source>
</reference>
<keyword evidence="3" id="KW-0408">Iron</keyword>
<keyword evidence="2" id="KW-0479">Metal-binding</keyword>
<name>A0A3S3TRD2_METS7</name>
<dbReference type="Pfam" id="PF04055">
    <property type="entry name" value="Radical_SAM"/>
    <property type="match status" value="1"/>
</dbReference>
<feature type="domain" description="Radical SAM core" evidence="5">
    <location>
        <begin position="21"/>
        <end position="155"/>
    </location>
</feature>
<dbReference type="Gene3D" id="3.20.20.70">
    <property type="entry name" value="Aldolase class I"/>
    <property type="match status" value="1"/>
</dbReference>
<dbReference type="GO" id="GO:0051536">
    <property type="term" value="F:iron-sulfur cluster binding"/>
    <property type="evidence" value="ECO:0007669"/>
    <property type="project" value="UniProtKB-KW"/>
</dbReference>
<proteinExistence type="predicted"/>
<dbReference type="CDD" id="cd01335">
    <property type="entry name" value="Radical_SAM"/>
    <property type="match status" value="1"/>
</dbReference>
<comment type="caution">
    <text evidence="6">The sequence shown here is derived from an EMBL/GenBank/DDBJ whole genome shotgun (WGS) entry which is preliminary data.</text>
</comment>
<accession>A0A3S3TRD2</accession>
<evidence type="ECO:0000256" key="4">
    <source>
        <dbReference type="ARBA" id="ARBA00023014"/>
    </source>
</evidence>
<gene>
    <name evidence="6" type="ORF">Metus_0926</name>
</gene>
<evidence type="ECO:0000256" key="3">
    <source>
        <dbReference type="ARBA" id="ARBA00023004"/>
    </source>
</evidence>
<dbReference type="PANTHER" id="PTHR43288">
    <property type="entry name" value="BIOTIN SYNTHASE-RELATED PROTEIN, RADICAL SAM SUPERFAMILY"/>
    <property type="match status" value="1"/>
</dbReference>
<evidence type="ECO:0000313" key="7">
    <source>
        <dbReference type="Proteomes" id="UP000288215"/>
    </source>
</evidence>
<dbReference type="SUPFAM" id="SSF102114">
    <property type="entry name" value="Radical SAM enzymes"/>
    <property type="match status" value="1"/>
</dbReference>
<sequence length="277" mass="29799">MRSERICFYRPSPAVVPVSITGMRCELDCPHCRGKYLSGMAKASMPTDLIRAFIAAKKGGAKRLLITGGFAKSGKLPVGNMISAIEEGKRRTGIKVSMHGGLLDKDTMDRVAKAGVDTLLLDVIGSEQAVTCYLGGGWSLRGYVDALSNAKSIFPLLAPHVLIGIEQGKIIGEYRAIDMIAEAKPGACAILVMTDGETPDPEEVQKVMEYAREGLKSHLSLGCMRGRGKTRIIYERMALDLGFDGIANPSQEAVEYAKSSGLEAMCVEDCCVHMPVI</sequence>